<reference evidence="1" key="2">
    <citation type="submission" date="2025-08" db="UniProtKB">
        <authorList>
            <consortium name="Ensembl"/>
        </authorList>
    </citation>
    <scope>IDENTIFICATION</scope>
</reference>
<name>A0A8C5NE72_GOUWI</name>
<protein>
    <submittedName>
        <fullName evidence="1">Uncharacterized protein</fullName>
    </submittedName>
</protein>
<sequence length="120" mass="13432">FLFREWPGPGRKCWRPALLKTGRTAVRSCALRPCSWRWRGRGAASGTARRWTWTGSALWGRVSDAARLAIGDPESGPRPLCWSSRSGPACTGGRRNRYAKMFCFYNISCCNKSQDNTVTS</sequence>
<evidence type="ECO:0000313" key="2">
    <source>
        <dbReference type="Proteomes" id="UP000694680"/>
    </source>
</evidence>
<reference evidence="1" key="1">
    <citation type="submission" date="2020-06" db="EMBL/GenBank/DDBJ databases">
        <authorList>
            <consortium name="Wellcome Sanger Institute Data Sharing"/>
        </authorList>
    </citation>
    <scope>NUCLEOTIDE SEQUENCE [LARGE SCALE GENOMIC DNA]</scope>
</reference>
<evidence type="ECO:0000313" key="1">
    <source>
        <dbReference type="Ensembl" id="ENSGWIP00000048805.1"/>
    </source>
</evidence>
<proteinExistence type="predicted"/>
<accession>A0A8C5NE72</accession>
<dbReference type="Ensembl" id="ENSGWIT00000052769.1">
    <property type="protein sequence ID" value="ENSGWIP00000048805.1"/>
    <property type="gene ID" value="ENSGWIG00000023872.1"/>
</dbReference>
<dbReference type="AlphaFoldDB" id="A0A8C5NE72"/>
<dbReference type="Proteomes" id="UP000694680">
    <property type="component" value="Chromosome 1"/>
</dbReference>
<organism evidence="1 2">
    <name type="scientific">Gouania willdenowi</name>
    <name type="common">Blunt-snouted clingfish</name>
    <name type="synonym">Lepadogaster willdenowi</name>
    <dbReference type="NCBI Taxonomy" id="441366"/>
    <lineage>
        <taxon>Eukaryota</taxon>
        <taxon>Metazoa</taxon>
        <taxon>Chordata</taxon>
        <taxon>Craniata</taxon>
        <taxon>Vertebrata</taxon>
        <taxon>Euteleostomi</taxon>
        <taxon>Actinopterygii</taxon>
        <taxon>Neopterygii</taxon>
        <taxon>Teleostei</taxon>
        <taxon>Neoteleostei</taxon>
        <taxon>Acanthomorphata</taxon>
        <taxon>Ovalentaria</taxon>
        <taxon>Blenniimorphae</taxon>
        <taxon>Blenniiformes</taxon>
        <taxon>Gobiesocoidei</taxon>
        <taxon>Gobiesocidae</taxon>
        <taxon>Gobiesocinae</taxon>
        <taxon>Gouania</taxon>
    </lineage>
</organism>
<reference evidence="1" key="3">
    <citation type="submission" date="2025-09" db="UniProtKB">
        <authorList>
            <consortium name="Ensembl"/>
        </authorList>
    </citation>
    <scope>IDENTIFICATION</scope>
</reference>
<keyword evidence="2" id="KW-1185">Reference proteome</keyword>